<evidence type="ECO:0000313" key="2">
    <source>
        <dbReference type="Proteomes" id="UP000787635"/>
    </source>
</evidence>
<comment type="caution">
    <text evidence="1">The sequence shown here is derived from an EMBL/GenBank/DDBJ whole genome shotgun (WGS) entry which is preliminary data.</text>
</comment>
<sequence>ARAAWQAALEALADGNAPAAQAALAAVLALAPGDGPALLFQRRLARGEAGLQVDQG</sequence>
<reference evidence="1 2" key="1">
    <citation type="submission" date="2020-03" db="EMBL/GenBank/DDBJ databases">
        <title>Roseomonas selenitidurans sp. nov. isolated from urban soil.</title>
        <authorList>
            <person name="Liu H."/>
        </authorList>
    </citation>
    <scope>NUCLEOTIDE SEQUENCE [LARGE SCALE GENOMIC DNA]</scope>
    <source>
        <strain evidence="1 2">BU-1</strain>
    </source>
</reference>
<dbReference type="Proteomes" id="UP000787635">
    <property type="component" value="Unassembled WGS sequence"/>
</dbReference>
<protein>
    <submittedName>
        <fullName evidence="1">Uncharacterized protein</fullName>
    </submittedName>
</protein>
<evidence type="ECO:0000313" key="1">
    <source>
        <dbReference type="EMBL" id="NKC34235.1"/>
    </source>
</evidence>
<name>A0ABX1EAI9_9PROT</name>
<organism evidence="1 2">
    <name type="scientific">Falsiroseomonas selenitidurans</name>
    <dbReference type="NCBI Taxonomy" id="2716335"/>
    <lineage>
        <taxon>Bacteria</taxon>
        <taxon>Pseudomonadati</taxon>
        <taxon>Pseudomonadota</taxon>
        <taxon>Alphaproteobacteria</taxon>
        <taxon>Acetobacterales</taxon>
        <taxon>Roseomonadaceae</taxon>
        <taxon>Falsiroseomonas</taxon>
    </lineage>
</organism>
<keyword evidence="2" id="KW-1185">Reference proteome</keyword>
<proteinExistence type="predicted"/>
<dbReference type="EMBL" id="JAAVNE010000071">
    <property type="protein sequence ID" value="NKC34235.1"/>
    <property type="molecule type" value="Genomic_DNA"/>
</dbReference>
<accession>A0ABX1EAI9</accession>
<gene>
    <name evidence="1" type="ORF">HEQ75_25490</name>
</gene>
<feature type="non-terminal residue" evidence="1">
    <location>
        <position position="1"/>
    </location>
</feature>